<dbReference type="InterPro" id="IPR005119">
    <property type="entry name" value="LysR_subst-bd"/>
</dbReference>
<gene>
    <name evidence="6" type="ORF">F0L74_32200</name>
</gene>
<dbReference type="Gene3D" id="3.40.190.10">
    <property type="entry name" value="Periplasmic binding protein-like II"/>
    <property type="match status" value="2"/>
</dbReference>
<dbReference type="CDD" id="cd05466">
    <property type="entry name" value="PBP2_LTTR_substrate"/>
    <property type="match status" value="1"/>
</dbReference>
<dbReference type="Pfam" id="PF03466">
    <property type="entry name" value="LysR_substrate"/>
    <property type="match status" value="1"/>
</dbReference>
<comment type="similarity">
    <text evidence="1">Belongs to the LysR transcriptional regulatory family.</text>
</comment>
<evidence type="ECO:0000256" key="4">
    <source>
        <dbReference type="ARBA" id="ARBA00023163"/>
    </source>
</evidence>
<feature type="domain" description="HTH lysR-type" evidence="5">
    <location>
        <begin position="2"/>
        <end position="59"/>
    </location>
</feature>
<evidence type="ECO:0000256" key="3">
    <source>
        <dbReference type="ARBA" id="ARBA00023125"/>
    </source>
</evidence>
<accession>A0A5B2VRM4</accession>
<evidence type="ECO:0000313" key="6">
    <source>
        <dbReference type="EMBL" id="KAA2240799.1"/>
    </source>
</evidence>
<dbReference type="RefSeq" id="WP_149841977.1">
    <property type="nucleotide sequence ID" value="NZ_VUOC01000004.1"/>
</dbReference>
<dbReference type="PANTHER" id="PTHR30126:SF40">
    <property type="entry name" value="HTH-TYPE TRANSCRIPTIONAL REGULATOR GLTR"/>
    <property type="match status" value="1"/>
</dbReference>
<dbReference type="PANTHER" id="PTHR30126">
    <property type="entry name" value="HTH-TYPE TRANSCRIPTIONAL REGULATOR"/>
    <property type="match status" value="1"/>
</dbReference>
<dbReference type="AlphaFoldDB" id="A0A5B2VRM4"/>
<evidence type="ECO:0000256" key="1">
    <source>
        <dbReference type="ARBA" id="ARBA00009437"/>
    </source>
</evidence>
<dbReference type="InterPro" id="IPR036390">
    <property type="entry name" value="WH_DNA-bd_sf"/>
</dbReference>
<dbReference type="SUPFAM" id="SSF46785">
    <property type="entry name" value="Winged helix' DNA-binding domain"/>
    <property type="match status" value="1"/>
</dbReference>
<evidence type="ECO:0000256" key="2">
    <source>
        <dbReference type="ARBA" id="ARBA00023015"/>
    </source>
</evidence>
<keyword evidence="3" id="KW-0238">DNA-binding</keyword>
<organism evidence="6 7">
    <name type="scientific">Chitinophaga agrisoli</name>
    <dbReference type="NCBI Taxonomy" id="2607653"/>
    <lineage>
        <taxon>Bacteria</taxon>
        <taxon>Pseudomonadati</taxon>
        <taxon>Bacteroidota</taxon>
        <taxon>Chitinophagia</taxon>
        <taxon>Chitinophagales</taxon>
        <taxon>Chitinophagaceae</taxon>
        <taxon>Chitinophaga</taxon>
    </lineage>
</organism>
<dbReference type="PRINTS" id="PR00039">
    <property type="entry name" value="HTHLYSR"/>
</dbReference>
<dbReference type="EMBL" id="VUOC01000004">
    <property type="protein sequence ID" value="KAA2240799.1"/>
    <property type="molecule type" value="Genomic_DNA"/>
</dbReference>
<evidence type="ECO:0000313" key="7">
    <source>
        <dbReference type="Proteomes" id="UP000324611"/>
    </source>
</evidence>
<keyword evidence="7" id="KW-1185">Reference proteome</keyword>
<dbReference type="Proteomes" id="UP000324611">
    <property type="component" value="Unassembled WGS sequence"/>
</dbReference>
<dbReference type="GO" id="GO:0003700">
    <property type="term" value="F:DNA-binding transcription factor activity"/>
    <property type="evidence" value="ECO:0007669"/>
    <property type="project" value="InterPro"/>
</dbReference>
<dbReference type="Pfam" id="PF00126">
    <property type="entry name" value="HTH_1"/>
    <property type="match status" value="1"/>
</dbReference>
<evidence type="ECO:0000259" key="5">
    <source>
        <dbReference type="PROSITE" id="PS50931"/>
    </source>
</evidence>
<name>A0A5B2VRM4_9BACT</name>
<dbReference type="Gene3D" id="1.10.10.10">
    <property type="entry name" value="Winged helix-like DNA-binding domain superfamily/Winged helix DNA-binding domain"/>
    <property type="match status" value="1"/>
</dbReference>
<proteinExistence type="inferred from homology"/>
<keyword evidence="4" id="KW-0804">Transcription</keyword>
<dbReference type="PROSITE" id="PS50931">
    <property type="entry name" value="HTH_LYSR"/>
    <property type="match status" value="1"/>
</dbReference>
<dbReference type="InterPro" id="IPR000847">
    <property type="entry name" value="LysR_HTH_N"/>
</dbReference>
<protein>
    <submittedName>
        <fullName evidence="6">LysR family transcriptional regulator</fullName>
    </submittedName>
</protein>
<dbReference type="SUPFAM" id="SSF53850">
    <property type="entry name" value="Periplasmic binding protein-like II"/>
    <property type="match status" value="1"/>
</dbReference>
<keyword evidence="2" id="KW-0805">Transcription regulation</keyword>
<reference evidence="6 7" key="2">
    <citation type="submission" date="2019-09" db="EMBL/GenBank/DDBJ databases">
        <authorList>
            <person name="Jin C."/>
        </authorList>
    </citation>
    <scope>NUCLEOTIDE SEQUENCE [LARGE SCALE GENOMIC DNA]</scope>
    <source>
        <strain evidence="6 7">BN140078</strain>
    </source>
</reference>
<comment type="caution">
    <text evidence="6">The sequence shown here is derived from an EMBL/GenBank/DDBJ whole genome shotgun (WGS) entry which is preliminary data.</text>
</comment>
<dbReference type="InterPro" id="IPR036388">
    <property type="entry name" value="WH-like_DNA-bd_sf"/>
</dbReference>
<reference evidence="6 7" key="1">
    <citation type="submission" date="2019-09" db="EMBL/GenBank/DDBJ databases">
        <title>Chitinophaga ginsengihumi sp. nov., isolated from soil of ginseng rhizosphere.</title>
        <authorList>
            <person name="Lee J."/>
        </authorList>
    </citation>
    <scope>NUCLEOTIDE SEQUENCE [LARGE SCALE GENOMIC DNA]</scope>
    <source>
        <strain evidence="6 7">BN140078</strain>
    </source>
</reference>
<sequence>MLNFEWYRTFKAIYQTGTLTGAAQELLISQPNVSQHLSSLEAYIGQQLFERKPRKMAPTEYGKLFYTQIIESVERLEKVETHFRHDCLCRQLPLTNIGAPKEFFHARLAGNISAMPAPIVMEFGVTRGLMQRLQKGELQFVFATQQTEEKHIVYEQVLGEQFLLVGNPALDTAVFDEYIAGNELNKAEQWLNALPWFAYSSDLMIIRRFWLENFRKRPSLRPQFIVPDFDAILKAIALGNGVTIATDYLVNDKLAQGQLKLIWKGAVETRNTIYLAYDRTKVSSGELEMVKGLFTPLP</sequence>
<dbReference type="GO" id="GO:0000976">
    <property type="term" value="F:transcription cis-regulatory region binding"/>
    <property type="evidence" value="ECO:0007669"/>
    <property type="project" value="TreeGrafter"/>
</dbReference>